<feature type="transmembrane region" description="Helical" evidence="1">
    <location>
        <begin position="275"/>
        <end position="294"/>
    </location>
</feature>
<sequence length="475" mass="52176">MRTETASGSIWTALVMALWIVVLVMLYARCGTNPNFWFDEAGQFWMSRGQIHYSPPLTPAGTLSEVLQANRTANMDPGGYTVGLHGWMAGGTSPGWLRTFSFLFFVGTMAAFAALAYLWTGNLPLSLAAGLLPAAGSQLTRYALELRPYSMETCGTAAAVLTLEYVSRRKSVGGYLVLGGLMALFLTGRYSFICVAVAVGFAVLFQVRPLGLRKAMPRVVAYALPVLASSAAIYFITLAHPGSHQKADPGPYVQDFIMRGKTVVDQLWIAADGLFSIRGIGTVVLAAVYLGFAFRKNKRSQYQRFTTFLLVAGVLNAEFLLLSALGKYPWCPQARWGIALNTISILSWFPVAWMVYSAAALSEKARARTLFVAGLFCATVALYNSATTTLYTSDRILENLLALGPETLRDKYLFVEGPAQASLRYLYEFGPLQKYADGIYPANFRFEIPANLVEGNRPFDYFISSTQIRKGEFSR</sequence>
<name>A0A8J7M2N9_9BACT</name>
<proteinExistence type="predicted"/>
<feature type="transmembrane region" description="Helical" evidence="1">
    <location>
        <begin position="219"/>
        <end position="239"/>
    </location>
</feature>
<evidence type="ECO:0000313" key="3">
    <source>
        <dbReference type="Proteomes" id="UP000636888"/>
    </source>
</evidence>
<organism evidence="2 3">
    <name type="scientific">Geomesophilobacter sediminis</name>
    <dbReference type="NCBI Taxonomy" id="2798584"/>
    <lineage>
        <taxon>Bacteria</taxon>
        <taxon>Pseudomonadati</taxon>
        <taxon>Thermodesulfobacteriota</taxon>
        <taxon>Desulfuromonadia</taxon>
        <taxon>Geobacterales</taxon>
        <taxon>Geobacteraceae</taxon>
        <taxon>Geomesophilobacter</taxon>
    </lineage>
</organism>
<feature type="transmembrane region" description="Helical" evidence="1">
    <location>
        <begin position="370"/>
        <end position="391"/>
    </location>
</feature>
<keyword evidence="1" id="KW-1133">Transmembrane helix</keyword>
<keyword evidence="1" id="KW-0812">Transmembrane</keyword>
<dbReference type="AlphaFoldDB" id="A0A8J7M2N9"/>
<dbReference type="RefSeq" id="WP_199386232.1">
    <property type="nucleotide sequence ID" value="NZ_JAEMHM010000022.1"/>
</dbReference>
<protein>
    <recommendedName>
        <fullName evidence="4">Glycosyltransferase RgtA/B/C/D-like domain-containing protein</fullName>
    </recommendedName>
</protein>
<evidence type="ECO:0008006" key="4">
    <source>
        <dbReference type="Google" id="ProtNLM"/>
    </source>
</evidence>
<reference evidence="2" key="1">
    <citation type="submission" date="2020-12" db="EMBL/GenBank/DDBJ databases">
        <title>Geomonas sp. Red875, isolated from river sediment.</title>
        <authorList>
            <person name="Xu Z."/>
            <person name="Zhang Z."/>
            <person name="Masuda Y."/>
            <person name="Itoh H."/>
            <person name="Senoo K."/>
        </authorList>
    </citation>
    <scope>NUCLEOTIDE SEQUENCE</scope>
    <source>
        <strain evidence="2">Red875</strain>
    </source>
</reference>
<evidence type="ECO:0000256" key="1">
    <source>
        <dbReference type="SAM" id="Phobius"/>
    </source>
</evidence>
<evidence type="ECO:0000313" key="2">
    <source>
        <dbReference type="EMBL" id="MBJ6727306.1"/>
    </source>
</evidence>
<keyword evidence="1" id="KW-0472">Membrane</keyword>
<comment type="caution">
    <text evidence="2">The sequence shown here is derived from an EMBL/GenBank/DDBJ whole genome shotgun (WGS) entry which is preliminary data.</text>
</comment>
<feature type="transmembrane region" description="Helical" evidence="1">
    <location>
        <begin position="338"/>
        <end position="358"/>
    </location>
</feature>
<feature type="transmembrane region" description="Helical" evidence="1">
    <location>
        <begin position="100"/>
        <end position="119"/>
    </location>
</feature>
<feature type="transmembrane region" description="Helical" evidence="1">
    <location>
        <begin position="6"/>
        <end position="28"/>
    </location>
</feature>
<dbReference type="Proteomes" id="UP000636888">
    <property type="component" value="Unassembled WGS sequence"/>
</dbReference>
<accession>A0A8J7M2N9</accession>
<feature type="transmembrane region" description="Helical" evidence="1">
    <location>
        <begin position="306"/>
        <end position="326"/>
    </location>
</feature>
<dbReference type="EMBL" id="JAEMHM010000022">
    <property type="protein sequence ID" value="MBJ6727306.1"/>
    <property type="molecule type" value="Genomic_DNA"/>
</dbReference>
<feature type="transmembrane region" description="Helical" evidence="1">
    <location>
        <begin position="175"/>
        <end position="207"/>
    </location>
</feature>
<keyword evidence="3" id="KW-1185">Reference proteome</keyword>
<gene>
    <name evidence="2" type="ORF">JFN93_21550</name>
</gene>